<evidence type="ECO:0000313" key="7">
    <source>
        <dbReference type="EMBL" id="VAX40721.1"/>
    </source>
</evidence>
<accession>A0A3B1DPE3</accession>
<dbReference type="SUPFAM" id="SSF52540">
    <property type="entry name" value="P-loop containing nucleoside triphosphate hydrolases"/>
    <property type="match status" value="1"/>
</dbReference>
<evidence type="ECO:0000256" key="5">
    <source>
        <dbReference type="SAM" id="MobiDB-lite"/>
    </source>
</evidence>
<keyword evidence="3 7" id="KW-0347">Helicase</keyword>
<feature type="non-terminal residue" evidence="7">
    <location>
        <position position="1"/>
    </location>
</feature>
<evidence type="ECO:0000256" key="1">
    <source>
        <dbReference type="ARBA" id="ARBA00022741"/>
    </source>
</evidence>
<protein>
    <submittedName>
        <fullName evidence="7">ATP-dependent RNA helicase RhlE</fullName>
    </submittedName>
</protein>
<dbReference type="EMBL" id="UOGK01000433">
    <property type="protein sequence ID" value="VAX40721.1"/>
    <property type="molecule type" value="Genomic_DNA"/>
</dbReference>
<dbReference type="GO" id="GO:0003724">
    <property type="term" value="F:RNA helicase activity"/>
    <property type="evidence" value="ECO:0007669"/>
    <property type="project" value="TreeGrafter"/>
</dbReference>
<evidence type="ECO:0000259" key="6">
    <source>
        <dbReference type="PROSITE" id="PS51194"/>
    </source>
</evidence>
<evidence type="ECO:0000256" key="2">
    <source>
        <dbReference type="ARBA" id="ARBA00022801"/>
    </source>
</evidence>
<dbReference type="Gene3D" id="3.40.50.300">
    <property type="entry name" value="P-loop containing nucleotide triphosphate hydrolases"/>
    <property type="match status" value="1"/>
</dbReference>
<name>A0A3B1DPE3_9ZZZZ</name>
<evidence type="ECO:0000256" key="4">
    <source>
        <dbReference type="ARBA" id="ARBA00022840"/>
    </source>
</evidence>
<dbReference type="InterPro" id="IPR001650">
    <property type="entry name" value="Helicase_C-like"/>
</dbReference>
<proteinExistence type="predicted"/>
<dbReference type="AlphaFoldDB" id="A0A3B1DPE3"/>
<keyword evidence="4" id="KW-0067">ATP-binding</keyword>
<dbReference type="GO" id="GO:0005829">
    <property type="term" value="C:cytosol"/>
    <property type="evidence" value="ECO:0007669"/>
    <property type="project" value="TreeGrafter"/>
</dbReference>
<dbReference type="Pfam" id="PF00271">
    <property type="entry name" value="Helicase_C"/>
    <property type="match status" value="1"/>
</dbReference>
<keyword evidence="1" id="KW-0547">Nucleotide-binding</keyword>
<reference evidence="7" key="1">
    <citation type="submission" date="2018-06" db="EMBL/GenBank/DDBJ databases">
        <authorList>
            <person name="Zhirakovskaya E."/>
        </authorList>
    </citation>
    <scope>NUCLEOTIDE SEQUENCE</scope>
</reference>
<feature type="domain" description="Helicase C-terminal" evidence="6">
    <location>
        <begin position="8"/>
        <end position="174"/>
    </location>
</feature>
<dbReference type="PANTHER" id="PTHR47959">
    <property type="entry name" value="ATP-DEPENDENT RNA HELICASE RHLE-RELATED"/>
    <property type="match status" value="1"/>
</dbReference>
<evidence type="ECO:0000256" key="3">
    <source>
        <dbReference type="ARBA" id="ARBA00022806"/>
    </source>
</evidence>
<dbReference type="SMART" id="SM00490">
    <property type="entry name" value="HELICc"/>
    <property type="match status" value="1"/>
</dbReference>
<dbReference type="GO" id="GO:0016787">
    <property type="term" value="F:hydrolase activity"/>
    <property type="evidence" value="ECO:0007669"/>
    <property type="project" value="UniProtKB-KW"/>
</dbReference>
<dbReference type="PANTHER" id="PTHR47959:SF13">
    <property type="entry name" value="ATP-DEPENDENT RNA HELICASE RHLE"/>
    <property type="match status" value="1"/>
</dbReference>
<organism evidence="7">
    <name type="scientific">hydrothermal vent metagenome</name>
    <dbReference type="NCBI Taxonomy" id="652676"/>
    <lineage>
        <taxon>unclassified sequences</taxon>
        <taxon>metagenomes</taxon>
        <taxon>ecological metagenomes</taxon>
    </lineage>
</organism>
<dbReference type="InterPro" id="IPR050079">
    <property type="entry name" value="DEAD_box_RNA_helicase"/>
</dbReference>
<feature type="compositionally biased region" description="Polar residues" evidence="5">
    <location>
        <begin position="213"/>
        <end position="222"/>
    </location>
</feature>
<feature type="compositionally biased region" description="Basic and acidic residues" evidence="5">
    <location>
        <begin position="165"/>
        <end position="179"/>
    </location>
</feature>
<gene>
    <name evidence="7" type="ORF">MNBD_PLANCTO03-472</name>
</gene>
<dbReference type="CDD" id="cd18787">
    <property type="entry name" value="SF2_C_DEAD"/>
    <property type="match status" value="1"/>
</dbReference>
<feature type="region of interest" description="Disordered" evidence="5">
    <location>
        <begin position="156"/>
        <end position="235"/>
    </location>
</feature>
<sequence>PVASLAPKIDQSVYMVGREQKQALLHHLIGEHNITRTLVFTRTKHGADKVTKKLNHAGIKADSIHGNKSQNQRQRALDGFRAGKSHVLVATDVAARGLDIDDITHVFNYDLPHEPEAYVHRIGRTGRAGATGEAIAFCDRSERSLLRQIERLTGSKINATTDLPDLPKPEPKPKSDSKPESNNGEAHASYADRATAKPRSAKHRSGAGDRYNPNKSRNQNSRKPAGRGRSHPRSR</sequence>
<dbReference type="PROSITE" id="PS51194">
    <property type="entry name" value="HELICASE_CTER"/>
    <property type="match status" value="1"/>
</dbReference>
<dbReference type="GO" id="GO:0005524">
    <property type="term" value="F:ATP binding"/>
    <property type="evidence" value="ECO:0007669"/>
    <property type="project" value="UniProtKB-KW"/>
</dbReference>
<dbReference type="InterPro" id="IPR027417">
    <property type="entry name" value="P-loop_NTPase"/>
</dbReference>
<keyword evidence="2" id="KW-0378">Hydrolase</keyword>
<feature type="compositionally biased region" description="Basic residues" evidence="5">
    <location>
        <begin position="224"/>
        <end position="235"/>
    </location>
</feature>